<dbReference type="Pfam" id="PF00665">
    <property type="entry name" value="rve"/>
    <property type="match status" value="1"/>
</dbReference>
<dbReference type="Gene3D" id="3.30.420.10">
    <property type="entry name" value="Ribonuclease H-like superfamily/Ribonuclease H"/>
    <property type="match status" value="1"/>
</dbReference>
<dbReference type="InterPro" id="IPR001584">
    <property type="entry name" value="Integrase_cat-core"/>
</dbReference>
<reference evidence="2 3" key="1">
    <citation type="submission" date="2020-12" db="EMBL/GenBank/DDBJ databases">
        <title>Metabolic potential, ecology and presence of endohyphal bacteria is reflected in genomic diversity of Mucoromycotina.</title>
        <authorList>
            <person name="Muszewska A."/>
            <person name="Okrasinska A."/>
            <person name="Steczkiewicz K."/>
            <person name="Drgas O."/>
            <person name="Orlowska M."/>
            <person name="Perlinska-Lenart U."/>
            <person name="Aleksandrzak-Piekarczyk T."/>
            <person name="Szatraj K."/>
            <person name="Zielenkiewicz U."/>
            <person name="Pilsyk S."/>
            <person name="Malc E."/>
            <person name="Mieczkowski P."/>
            <person name="Kruszewska J.S."/>
            <person name="Biernat P."/>
            <person name="Pawlowska J."/>
        </authorList>
    </citation>
    <scope>NUCLEOTIDE SEQUENCE [LARGE SCALE GENOMIC DNA]</scope>
    <source>
        <strain evidence="2 3">CBS 142.35</strain>
    </source>
</reference>
<dbReference type="GO" id="GO:0003676">
    <property type="term" value="F:nucleic acid binding"/>
    <property type="evidence" value="ECO:0007669"/>
    <property type="project" value="InterPro"/>
</dbReference>
<dbReference type="AlphaFoldDB" id="A0A8H7V9Z4"/>
<keyword evidence="3" id="KW-1185">Reference proteome</keyword>
<accession>A0A8H7V9Z4</accession>
<proteinExistence type="predicted"/>
<gene>
    <name evidence="2" type="ORF">INT45_007678</name>
</gene>
<evidence type="ECO:0000313" key="3">
    <source>
        <dbReference type="Proteomes" id="UP000646827"/>
    </source>
</evidence>
<protein>
    <recommendedName>
        <fullName evidence="1">Integrase catalytic domain-containing protein</fullName>
    </recommendedName>
</protein>
<name>A0A8H7V9Z4_9FUNG</name>
<sequence length="90" mass="10234">MKPILPHYAGEIWAVDIAVLPMSTKGNKYLFVIMEYLTKWCITAALPSFDTTHIANILLFEVVLKYSAPRRLITDNRTNFISEAMNAVCQ</sequence>
<dbReference type="GO" id="GO:0015074">
    <property type="term" value="P:DNA integration"/>
    <property type="evidence" value="ECO:0007669"/>
    <property type="project" value="InterPro"/>
</dbReference>
<dbReference type="InterPro" id="IPR012337">
    <property type="entry name" value="RNaseH-like_sf"/>
</dbReference>
<comment type="caution">
    <text evidence="2">The sequence shown here is derived from an EMBL/GenBank/DDBJ whole genome shotgun (WGS) entry which is preliminary data.</text>
</comment>
<dbReference type="GO" id="GO:0005634">
    <property type="term" value="C:nucleus"/>
    <property type="evidence" value="ECO:0007669"/>
    <property type="project" value="UniProtKB-ARBA"/>
</dbReference>
<dbReference type="InterPro" id="IPR036397">
    <property type="entry name" value="RNaseH_sf"/>
</dbReference>
<dbReference type="OrthoDB" id="2206780at2759"/>
<dbReference type="EMBL" id="JAEPRB010001197">
    <property type="protein sequence ID" value="KAG2206679.1"/>
    <property type="molecule type" value="Genomic_DNA"/>
</dbReference>
<dbReference type="Proteomes" id="UP000646827">
    <property type="component" value="Unassembled WGS sequence"/>
</dbReference>
<evidence type="ECO:0000313" key="2">
    <source>
        <dbReference type="EMBL" id="KAG2206679.1"/>
    </source>
</evidence>
<evidence type="ECO:0000259" key="1">
    <source>
        <dbReference type="PROSITE" id="PS50994"/>
    </source>
</evidence>
<feature type="domain" description="Integrase catalytic" evidence="1">
    <location>
        <begin position="2"/>
        <end position="90"/>
    </location>
</feature>
<dbReference type="SUPFAM" id="SSF53098">
    <property type="entry name" value="Ribonuclease H-like"/>
    <property type="match status" value="1"/>
</dbReference>
<organism evidence="2 3">
    <name type="scientific">Circinella minor</name>
    <dbReference type="NCBI Taxonomy" id="1195481"/>
    <lineage>
        <taxon>Eukaryota</taxon>
        <taxon>Fungi</taxon>
        <taxon>Fungi incertae sedis</taxon>
        <taxon>Mucoromycota</taxon>
        <taxon>Mucoromycotina</taxon>
        <taxon>Mucoromycetes</taxon>
        <taxon>Mucorales</taxon>
        <taxon>Lichtheimiaceae</taxon>
        <taxon>Circinella</taxon>
    </lineage>
</organism>
<dbReference type="PROSITE" id="PS50994">
    <property type="entry name" value="INTEGRASE"/>
    <property type="match status" value="1"/>
</dbReference>